<evidence type="ECO:0000256" key="5">
    <source>
        <dbReference type="ARBA" id="ARBA00022833"/>
    </source>
</evidence>
<dbReference type="Gene3D" id="3.30.160.60">
    <property type="entry name" value="Classic Zinc Finger"/>
    <property type="match status" value="1"/>
</dbReference>
<feature type="region of interest" description="Disordered" evidence="8">
    <location>
        <begin position="117"/>
        <end position="142"/>
    </location>
</feature>
<evidence type="ECO:0000256" key="1">
    <source>
        <dbReference type="ARBA" id="ARBA00004123"/>
    </source>
</evidence>
<gene>
    <name evidence="10" type="ORF">MAR_037795</name>
</gene>
<keyword evidence="2" id="KW-0479">Metal-binding</keyword>
<evidence type="ECO:0000256" key="6">
    <source>
        <dbReference type="ARBA" id="ARBA00023242"/>
    </source>
</evidence>
<keyword evidence="11" id="KW-1185">Reference proteome</keyword>
<keyword evidence="3" id="KW-0677">Repeat</keyword>
<dbReference type="PANTHER" id="PTHR45718:SF7">
    <property type="entry name" value="C2H2-TYPE DOMAIN-CONTAINING PROTEIN"/>
    <property type="match status" value="1"/>
</dbReference>
<feature type="compositionally biased region" description="Low complexity" evidence="8">
    <location>
        <begin position="127"/>
        <end position="139"/>
    </location>
</feature>
<feature type="region of interest" description="Disordered" evidence="8">
    <location>
        <begin position="182"/>
        <end position="267"/>
    </location>
</feature>
<evidence type="ECO:0000313" key="10">
    <source>
        <dbReference type="EMBL" id="WAR24126.1"/>
    </source>
</evidence>
<dbReference type="SUPFAM" id="SSF57667">
    <property type="entry name" value="beta-beta-alpha zinc fingers"/>
    <property type="match status" value="1"/>
</dbReference>
<accession>A0ABY7FTT3</accession>
<organism evidence="10 11">
    <name type="scientific">Mya arenaria</name>
    <name type="common">Soft-shell clam</name>
    <dbReference type="NCBI Taxonomy" id="6604"/>
    <lineage>
        <taxon>Eukaryota</taxon>
        <taxon>Metazoa</taxon>
        <taxon>Spiralia</taxon>
        <taxon>Lophotrochozoa</taxon>
        <taxon>Mollusca</taxon>
        <taxon>Bivalvia</taxon>
        <taxon>Autobranchia</taxon>
        <taxon>Heteroconchia</taxon>
        <taxon>Euheterodonta</taxon>
        <taxon>Imparidentia</taxon>
        <taxon>Neoheterodontei</taxon>
        <taxon>Myida</taxon>
        <taxon>Myoidea</taxon>
        <taxon>Myidae</taxon>
        <taxon>Mya</taxon>
    </lineage>
</organism>
<reference evidence="10" key="1">
    <citation type="submission" date="2022-11" db="EMBL/GenBank/DDBJ databases">
        <title>Centuries of genome instability and evolution in soft-shell clam transmissible cancer (bioRxiv).</title>
        <authorList>
            <person name="Hart S.F.M."/>
            <person name="Yonemitsu M.A."/>
            <person name="Giersch R.M."/>
            <person name="Beal B.F."/>
            <person name="Arriagada G."/>
            <person name="Davis B.W."/>
            <person name="Ostrander E.A."/>
            <person name="Goff S.P."/>
            <person name="Metzger M.J."/>
        </authorList>
    </citation>
    <scope>NUCLEOTIDE SEQUENCE</scope>
    <source>
        <strain evidence="10">MELC-2E11</strain>
        <tissue evidence="10">Siphon/mantle</tissue>
    </source>
</reference>
<evidence type="ECO:0000259" key="9">
    <source>
        <dbReference type="PROSITE" id="PS50157"/>
    </source>
</evidence>
<evidence type="ECO:0000256" key="4">
    <source>
        <dbReference type="ARBA" id="ARBA00022771"/>
    </source>
</evidence>
<feature type="compositionally biased region" description="Polar residues" evidence="8">
    <location>
        <begin position="117"/>
        <end position="126"/>
    </location>
</feature>
<evidence type="ECO:0000256" key="7">
    <source>
        <dbReference type="PROSITE-ProRule" id="PRU00042"/>
    </source>
</evidence>
<keyword evidence="5" id="KW-0862">Zinc</keyword>
<name>A0ABY7FTT3_MYAAR</name>
<keyword evidence="6" id="KW-0539">Nucleus</keyword>
<dbReference type="PANTHER" id="PTHR45718">
    <property type="entry name" value="TRANSCRIPTIONAL ACTIVATOR CUBITUS INTERRUPTUS"/>
    <property type="match status" value="1"/>
</dbReference>
<dbReference type="InterPro" id="IPR013087">
    <property type="entry name" value="Znf_C2H2_type"/>
</dbReference>
<dbReference type="InterPro" id="IPR043359">
    <property type="entry name" value="GLI-like"/>
</dbReference>
<evidence type="ECO:0000256" key="2">
    <source>
        <dbReference type="ARBA" id="ARBA00022723"/>
    </source>
</evidence>
<feature type="compositionally biased region" description="Gly residues" evidence="8">
    <location>
        <begin position="18"/>
        <end position="27"/>
    </location>
</feature>
<feature type="compositionally biased region" description="Polar residues" evidence="8">
    <location>
        <begin position="187"/>
        <end position="204"/>
    </location>
</feature>
<dbReference type="PROSITE" id="PS00028">
    <property type="entry name" value="ZINC_FINGER_C2H2_1"/>
    <property type="match status" value="1"/>
</dbReference>
<evidence type="ECO:0000256" key="3">
    <source>
        <dbReference type="ARBA" id="ARBA00022737"/>
    </source>
</evidence>
<keyword evidence="4 7" id="KW-0863">Zinc-finger</keyword>
<dbReference type="EMBL" id="CP111024">
    <property type="protein sequence ID" value="WAR24126.1"/>
    <property type="molecule type" value="Genomic_DNA"/>
</dbReference>
<sequence length="561" mass="61467">MNDWNILVMSRNNSRGQVGPGGGGGGIPSVRVQMETPQPNADVRLPALSAQRSIITNNGKSTQNGSPFVTPRAPGPDLGNLGFQCFGVAPKPQQTPRAQGFGHHNAAAFLNPTHSQQLNLPNSRLETSTPTPSDISTISARNVHTPLSMISGQGSDRNLHTPISHVDRQFLEPNAPLKGWNPYSALPNVQNGKDSDNMSISDKNSIAERPHHASWHTHGVVPSSATTRYQTSSSGTNSLSPHNLPMDMSPTGSTALGSNFTNSPRHSAHIHSRAQKRAHSLSPIGDGMDFTKLIRASPTSLACINSAAVNAGAPPQVPQNMANCGHFGHLIARSPQSGSANSGHRMGFSQLKSEPGFEVSDIQDYFQDIVSNQMVMHQNEVPYWEQKAYADIQQFGRPQFSLPPENTVQPPGVNGNMSGYSHNMNVNNMSQNLNLMNMNDGMRPPPSYDQAINQHPAGMINGQQQFSAMQPQANNMNLNNMNNLNNLNNNLSTMHMNNESEFIEDEADENGEKQHTCRWVDCNVIFKEQEELVRHLEKSHIDQRKGEDFTCYWASCQRQEK</sequence>
<dbReference type="InterPro" id="IPR036236">
    <property type="entry name" value="Znf_C2H2_sf"/>
</dbReference>
<evidence type="ECO:0000256" key="8">
    <source>
        <dbReference type="SAM" id="MobiDB-lite"/>
    </source>
</evidence>
<feature type="domain" description="C2H2-type" evidence="9">
    <location>
        <begin position="515"/>
        <end position="545"/>
    </location>
</feature>
<feature type="region of interest" description="Disordered" evidence="8">
    <location>
        <begin position="9"/>
        <end position="28"/>
    </location>
</feature>
<dbReference type="PROSITE" id="PS50157">
    <property type="entry name" value="ZINC_FINGER_C2H2_2"/>
    <property type="match status" value="1"/>
</dbReference>
<feature type="compositionally biased region" description="Polar residues" evidence="8">
    <location>
        <begin position="250"/>
        <end position="265"/>
    </location>
</feature>
<feature type="compositionally biased region" description="Polar residues" evidence="8">
    <location>
        <begin position="223"/>
        <end position="241"/>
    </location>
</feature>
<comment type="subcellular location">
    <subcellularLocation>
        <location evidence="1">Nucleus</location>
    </subcellularLocation>
</comment>
<protein>
    <submittedName>
        <fullName evidence="10">GLIS3-like protein</fullName>
    </submittedName>
</protein>
<dbReference type="Proteomes" id="UP001164746">
    <property type="component" value="Chromosome 13"/>
</dbReference>
<proteinExistence type="predicted"/>
<evidence type="ECO:0000313" key="11">
    <source>
        <dbReference type="Proteomes" id="UP001164746"/>
    </source>
</evidence>